<dbReference type="KEGG" id="tut:107367073"/>
<evidence type="ECO:0000256" key="1">
    <source>
        <dbReference type="ARBA" id="ARBA00022729"/>
    </source>
</evidence>
<feature type="signal peptide" evidence="4">
    <location>
        <begin position="1"/>
        <end position="18"/>
    </location>
</feature>
<keyword evidence="3" id="KW-0812">Transmembrane</keyword>
<dbReference type="OrthoDB" id="6083863at2759"/>
<dbReference type="PANTHER" id="PTHR33562">
    <property type="entry name" value="ATILLA, ISOFORM B-RELATED-RELATED"/>
    <property type="match status" value="1"/>
</dbReference>
<name>T1KTB6_TETUR</name>
<evidence type="ECO:0000313" key="6">
    <source>
        <dbReference type="Proteomes" id="UP000015104"/>
    </source>
</evidence>
<dbReference type="GO" id="GO:0030431">
    <property type="term" value="P:sleep"/>
    <property type="evidence" value="ECO:0007669"/>
    <property type="project" value="InterPro"/>
</dbReference>
<keyword evidence="2" id="KW-0325">Glycoprotein</keyword>
<dbReference type="GO" id="GO:0032222">
    <property type="term" value="P:regulation of synaptic transmission, cholinergic"/>
    <property type="evidence" value="ECO:0007669"/>
    <property type="project" value="InterPro"/>
</dbReference>
<keyword evidence="6" id="KW-1185">Reference proteome</keyword>
<sequence>MNTLKVIVLLIELSTVYSLRCYTCNSIVDPYCTTPFIPPDVGPERDKYLKDCDQMIKTIVEANNSLSAGVDRVPGLGWASICRKVVQTVDGEQRIHRSCGYYKAASEVPGCHKKSGSLGISKVECSCRAELCNGSDNLQINYLATLISTVTMLIVSIINLM</sequence>
<dbReference type="HOGENOM" id="CLU_126345_0_0_1"/>
<organism evidence="5 6">
    <name type="scientific">Tetranychus urticae</name>
    <name type="common">Two-spotted spider mite</name>
    <dbReference type="NCBI Taxonomy" id="32264"/>
    <lineage>
        <taxon>Eukaryota</taxon>
        <taxon>Metazoa</taxon>
        <taxon>Ecdysozoa</taxon>
        <taxon>Arthropoda</taxon>
        <taxon>Chelicerata</taxon>
        <taxon>Arachnida</taxon>
        <taxon>Acari</taxon>
        <taxon>Acariformes</taxon>
        <taxon>Trombidiformes</taxon>
        <taxon>Prostigmata</taxon>
        <taxon>Eleutherengona</taxon>
        <taxon>Raphignathae</taxon>
        <taxon>Tetranychoidea</taxon>
        <taxon>Tetranychidae</taxon>
        <taxon>Tetranychus</taxon>
    </lineage>
</organism>
<keyword evidence="3" id="KW-0472">Membrane</keyword>
<dbReference type="Pfam" id="PF17064">
    <property type="entry name" value="QVR"/>
    <property type="match status" value="1"/>
</dbReference>
<protein>
    <submittedName>
        <fullName evidence="5">Uncharacterized protein</fullName>
    </submittedName>
</protein>
<proteinExistence type="predicted"/>
<evidence type="ECO:0000313" key="5">
    <source>
        <dbReference type="EnsemblMetazoa" id="tetur20g02630.1"/>
    </source>
</evidence>
<dbReference type="Proteomes" id="UP000015104">
    <property type="component" value="Unassembled WGS sequence"/>
</dbReference>
<evidence type="ECO:0000256" key="3">
    <source>
        <dbReference type="SAM" id="Phobius"/>
    </source>
</evidence>
<accession>T1KTB6</accession>
<dbReference type="EnsemblMetazoa" id="tetur20g02630.1">
    <property type="protein sequence ID" value="tetur20g02630.1"/>
    <property type="gene ID" value="tetur20g02630"/>
</dbReference>
<keyword evidence="3" id="KW-1133">Transmembrane helix</keyword>
<reference evidence="5" key="2">
    <citation type="submission" date="2015-06" db="UniProtKB">
        <authorList>
            <consortium name="EnsemblMetazoa"/>
        </authorList>
    </citation>
    <scope>IDENTIFICATION</scope>
</reference>
<gene>
    <name evidence="5" type="primary">107367073</name>
</gene>
<dbReference type="InterPro" id="IPR031424">
    <property type="entry name" value="QVR-like"/>
</dbReference>
<evidence type="ECO:0000256" key="4">
    <source>
        <dbReference type="SAM" id="SignalP"/>
    </source>
</evidence>
<feature type="transmembrane region" description="Helical" evidence="3">
    <location>
        <begin position="140"/>
        <end position="160"/>
    </location>
</feature>
<feature type="chain" id="PRO_5004581102" evidence="4">
    <location>
        <begin position="19"/>
        <end position="161"/>
    </location>
</feature>
<dbReference type="OMA" id="IKMEIYG"/>
<reference evidence="6" key="1">
    <citation type="submission" date="2011-08" db="EMBL/GenBank/DDBJ databases">
        <authorList>
            <person name="Rombauts S."/>
        </authorList>
    </citation>
    <scope>NUCLEOTIDE SEQUENCE</scope>
    <source>
        <strain evidence="6">London</strain>
    </source>
</reference>
<dbReference type="AlphaFoldDB" id="T1KTB6"/>
<dbReference type="EMBL" id="CAEY01000520">
    <property type="status" value="NOT_ANNOTATED_CDS"/>
    <property type="molecule type" value="Genomic_DNA"/>
</dbReference>
<evidence type="ECO:0000256" key="2">
    <source>
        <dbReference type="ARBA" id="ARBA00023180"/>
    </source>
</evidence>
<keyword evidence="1 4" id="KW-0732">Signal</keyword>
<dbReference type="PANTHER" id="PTHR33562:SF2">
    <property type="entry name" value="PROTEIN QUIVER"/>
    <property type="match status" value="1"/>
</dbReference>
<dbReference type="InterPro" id="IPR050975">
    <property type="entry name" value="Sleep_regulator"/>
</dbReference>